<evidence type="ECO:0000313" key="2">
    <source>
        <dbReference type="EMBL" id="ORE17699.1"/>
    </source>
</evidence>
<feature type="non-terminal residue" evidence="2">
    <location>
        <position position="1"/>
    </location>
</feature>
<proteinExistence type="predicted"/>
<evidence type="ECO:0000313" key="3">
    <source>
        <dbReference type="Proteomes" id="UP000242381"/>
    </source>
</evidence>
<dbReference type="Proteomes" id="UP000242381">
    <property type="component" value="Unassembled WGS sequence"/>
</dbReference>
<name>A0A1X0S0C9_RHIZD</name>
<accession>A0A1X0S0C9</accession>
<dbReference type="AlphaFoldDB" id="A0A1X0S0C9"/>
<reference evidence="2 3" key="1">
    <citation type="journal article" date="2016" name="Proc. Natl. Acad. Sci. U.S.A.">
        <title>Lipid metabolic changes in an early divergent fungus govern the establishment of a mutualistic symbiosis with endobacteria.</title>
        <authorList>
            <person name="Lastovetsky O.A."/>
            <person name="Gaspar M.L."/>
            <person name="Mondo S.J."/>
            <person name="LaButti K.M."/>
            <person name="Sandor L."/>
            <person name="Grigoriev I.V."/>
            <person name="Henry S.A."/>
            <person name="Pawlowska T.E."/>
        </authorList>
    </citation>
    <scope>NUCLEOTIDE SEQUENCE [LARGE SCALE GENOMIC DNA]</scope>
    <source>
        <strain evidence="2 3">ATCC 11559</strain>
    </source>
</reference>
<dbReference type="EMBL" id="KV921348">
    <property type="protein sequence ID" value="ORE17699.1"/>
    <property type="molecule type" value="Genomic_DNA"/>
</dbReference>
<gene>
    <name evidence="2" type="ORF">BCV71DRAFT_180916</name>
</gene>
<organism evidence="2 3">
    <name type="scientific">Rhizopus microsporus</name>
    <dbReference type="NCBI Taxonomy" id="58291"/>
    <lineage>
        <taxon>Eukaryota</taxon>
        <taxon>Fungi</taxon>
        <taxon>Fungi incertae sedis</taxon>
        <taxon>Mucoromycota</taxon>
        <taxon>Mucoromycotina</taxon>
        <taxon>Mucoromycetes</taxon>
        <taxon>Mucorales</taxon>
        <taxon>Mucorineae</taxon>
        <taxon>Rhizopodaceae</taxon>
        <taxon>Rhizopus</taxon>
    </lineage>
</organism>
<feature type="region of interest" description="Disordered" evidence="1">
    <location>
        <begin position="38"/>
        <end position="59"/>
    </location>
</feature>
<sequence length="92" mass="10953">EIVYDPMEDVLTQIDDPNVILETITSQRTYLSVKRPEKTVEESFPKKQPKTKVPDSDRSYKNYSDFTRETFIDCVIEKPEERVGWWPRLQKT</sequence>
<dbReference type="OMA" id="RVGWWPR"/>
<evidence type="ECO:0000256" key="1">
    <source>
        <dbReference type="SAM" id="MobiDB-lite"/>
    </source>
</evidence>
<protein>
    <submittedName>
        <fullName evidence="2">Uncharacterized protein</fullName>
    </submittedName>
</protein>